<reference evidence="1" key="2">
    <citation type="journal article" date="2015" name="Fish Shellfish Immunol.">
        <title>Early steps in the European eel (Anguilla anguilla)-Vibrio vulnificus interaction in the gills: Role of the RtxA13 toxin.</title>
        <authorList>
            <person name="Callol A."/>
            <person name="Pajuelo D."/>
            <person name="Ebbesson L."/>
            <person name="Teles M."/>
            <person name="MacKenzie S."/>
            <person name="Amaro C."/>
        </authorList>
    </citation>
    <scope>NUCLEOTIDE SEQUENCE</scope>
</reference>
<evidence type="ECO:0000313" key="1">
    <source>
        <dbReference type="EMBL" id="JAH65345.1"/>
    </source>
</evidence>
<reference evidence="1" key="1">
    <citation type="submission" date="2014-11" db="EMBL/GenBank/DDBJ databases">
        <authorList>
            <person name="Amaro Gonzalez C."/>
        </authorList>
    </citation>
    <scope>NUCLEOTIDE SEQUENCE</scope>
</reference>
<protein>
    <submittedName>
        <fullName evidence="1">Uncharacterized protein</fullName>
    </submittedName>
</protein>
<accession>A0A0E9UJA1</accession>
<dbReference type="EMBL" id="GBXM01043232">
    <property type="protein sequence ID" value="JAH65345.1"/>
    <property type="molecule type" value="Transcribed_RNA"/>
</dbReference>
<dbReference type="AlphaFoldDB" id="A0A0E9UJA1"/>
<organism evidence="1">
    <name type="scientific">Anguilla anguilla</name>
    <name type="common">European freshwater eel</name>
    <name type="synonym">Muraena anguilla</name>
    <dbReference type="NCBI Taxonomy" id="7936"/>
    <lineage>
        <taxon>Eukaryota</taxon>
        <taxon>Metazoa</taxon>
        <taxon>Chordata</taxon>
        <taxon>Craniata</taxon>
        <taxon>Vertebrata</taxon>
        <taxon>Euteleostomi</taxon>
        <taxon>Actinopterygii</taxon>
        <taxon>Neopterygii</taxon>
        <taxon>Teleostei</taxon>
        <taxon>Anguilliformes</taxon>
        <taxon>Anguillidae</taxon>
        <taxon>Anguilla</taxon>
    </lineage>
</organism>
<sequence length="38" mass="4547">MRLQPHTCPVSSHTLLSGRRGRKWKILLLFLPFFSLFY</sequence>
<proteinExistence type="predicted"/>
<name>A0A0E9UJA1_ANGAN</name>